<evidence type="ECO:0000259" key="3">
    <source>
        <dbReference type="Pfam" id="PF13439"/>
    </source>
</evidence>
<evidence type="ECO:0000313" key="5">
    <source>
        <dbReference type="EMBL" id="CAB4576733.1"/>
    </source>
</evidence>
<dbReference type="Pfam" id="PF14690">
    <property type="entry name" value="Zn_ribbon_ISL3"/>
    <property type="match status" value="1"/>
</dbReference>
<feature type="compositionally biased region" description="Basic residues" evidence="1">
    <location>
        <begin position="375"/>
        <end position="390"/>
    </location>
</feature>
<dbReference type="SUPFAM" id="SSF53756">
    <property type="entry name" value="UDP-Glycosyltransferase/glycogen phosphorylase"/>
    <property type="match status" value="1"/>
</dbReference>
<feature type="region of interest" description="Disordered" evidence="1">
    <location>
        <begin position="374"/>
        <end position="436"/>
    </location>
</feature>
<reference evidence="5" key="1">
    <citation type="submission" date="2020-05" db="EMBL/GenBank/DDBJ databases">
        <authorList>
            <person name="Chiriac C."/>
            <person name="Salcher M."/>
            <person name="Ghai R."/>
            <person name="Kavagutti S V."/>
        </authorList>
    </citation>
    <scope>NUCLEOTIDE SEQUENCE</scope>
</reference>
<dbReference type="AlphaFoldDB" id="A0A6J6EQE6"/>
<dbReference type="NCBIfam" id="NF033550">
    <property type="entry name" value="transpos_ISL3"/>
    <property type="match status" value="1"/>
</dbReference>
<dbReference type="EMBL" id="CAEZSR010000125">
    <property type="protein sequence ID" value="CAB4576733.1"/>
    <property type="molecule type" value="Genomic_DNA"/>
</dbReference>
<evidence type="ECO:0000259" key="4">
    <source>
        <dbReference type="Pfam" id="PF14690"/>
    </source>
</evidence>
<feature type="domain" description="Transposase IS204/IS1001/IS1096/IS1165 DDE" evidence="2">
    <location>
        <begin position="162"/>
        <end position="376"/>
    </location>
</feature>
<dbReference type="Pfam" id="PF13439">
    <property type="entry name" value="Glyco_transf_4"/>
    <property type="match status" value="1"/>
</dbReference>
<dbReference type="InterPro" id="IPR028098">
    <property type="entry name" value="Glyco_trans_4-like_N"/>
</dbReference>
<dbReference type="InterPro" id="IPR002560">
    <property type="entry name" value="Transposase_DDE"/>
</dbReference>
<evidence type="ECO:0000259" key="2">
    <source>
        <dbReference type="Pfam" id="PF01610"/>
    </source>
</evidence>
<feature type="compositionally biased region" description="Pro residues" evidence="1">
    <location>
        <begin position="402"/>
        <end position="412"/>
    </location>
</feature>
<sequence length="835" mass="93434">MSSVHGIDDATALVGMSELVVRAQVSRDCEWWLAVETRPGPRWCPGCVVRAVGHGRSRTVVRDLPIAGVPTVLVFARRRLRCPESLCEVRTWSEHIEQIAPRASLTERARERLASMVNTDGFSIAAAAVEFGVGWHTANAAVAEYTDPAVDDPARLDGVRGIGVDEKRFLNATVEHRTVFTTQIVDLDRHRLLDVVKGRSRDVIAGWLTERGDVWCSQITLATLDPAAGYRAALVEHLPNATLVVDHFHAIKLANTAIDDIRRRVQNDTLGHRGRKGDPLYRGRRVFLTGIDRLSDDRIARMFDMLADGDPYGEVGAAILAKELLREVYAARDLAHARRRLIVFFQHCADADVAELTRLARTIERWQTEVLAYHHTGRASKRTRREHPHARREDPPQRPRIHQPPPLPPPSHRTPRHHMDYRPNPQNPRPSTTLSRVEPEYCYNVVRAEAEPHDRHAATSDCGGWFMRIYWYWPHPHRTKSGLAIAVQRPGDDLVVQALSAYRGENLPPLEDGYSVVRDLPDPAPPGRSDFSRIKRTWVTARARRAQLESRFDIAHIENLVYWSDPFDLRAALRGTPSVGVVHDVWPHHSRVPRMIQRTLHQRLYSSVDHLIVYHDALKQKLGSEFGVDGSRVSTLPIPMPSPILSPKINRHGPVRVLFLGSFRRNKGIGLLLESIRSIGNDPSIEFVIAGAGEPELERLVYQASLLHGNITAEIGWYSESRKLELLSSCDWLVLPYSDFNSQSGVLRDAYAAQRPSVACDVGALGPTIREEGTGILVPPNSSSALAEVLASLVRVSAEDYGPALTAAAQKHSEAVVGKQLRQIYEDVAKLDRRT</sequence>
<dbReference type="InterPro" id="IPR047951">
    <property type="entry name" value="Transpos_ISL3"/>
</dbReference>
<dbReference type="PANTHER" id="PTHR33498:SF1">
    <property type="entry name" value="TRANSPOSASE FOR INSERTION SEQUENCE ELEMENT IS1557"/>
    <property type="match status" value="1"/>
</dbReference>
<evidence type="ECO:0000256" key="1">
    <source>
        <dbReference type="SAM" id="MobiDB-lite"/>
    </source>
</evidence>
<gene>
    <name evidence="5" type="ORF">UFOPK1493_02761</name>
</gene>
<organism evidence="5">
    <name type="scientific">freshwater metagenome</name>
    <dbReference type="NCBI Taxonomy" id="449393"/>
    <lineage>
        <taxon>unclassified sequences</taxon>
        <taxon>metagenomes</taxon>
        <taxon>ecological metagenomes</taxon>
    </lineage>
</organism>
<dbReference type="InterPro" id="IPR029261">
    <property type="entry name" value="Transposase_Znf"/>
</dbReference>
<proteinExistence type="predicted"/>
<feature type="domain" description="Transposase IS204/IS1001/IS1096/IS1165 zinc-finger" evidence="4">
    <location>
        <begin position="41"/>
        <end position="87"/>
    </location>
</feature>
<dbReference type="CDD" id="cd03801">
    <property type="entry name" value="GT4_PimA-like"/>
    <property type="match status" value="1"/>
</dbReference>
<accession>A0A6J6EQE6</accession>
<protein>
    <submittedName>
        <fullName evidence="5">Unannotated protein</fullName>
    </submittedName>
</protein>
<name>A0A6J6EQE6_9ZZZZ</name>
<feature type="domain" description="Glycosyltransferase subfamily 4-like N-terminal" evidence="3">
    <location>
        <begin position="511"/>
        <end position="637"/>
    </location>
</feature>
<dbReference type="Pfam" id="PF01610">
    <property type="entry name" value="DDE_Tnp_ISL3"/>
    <property type="match status" value="1"/>
</dbReference>
<dbReference type="PANTHER" id="PTHR33498">
    <property type="entry name" value="TRANSPOSASE FOR INSERTION SEQUENCE ELEMENT IS1557"/>
    <property type="match status" value="1"/>
</dbReference>
<dbReference type="Pfam" id="PF13692">
    <property type="entry name" value="Glyco_trans_1_4"/>
    <property type="match status" value="1"/>
</dbReference>
<dbReference type="Gene3D" id="3.40.50.2000">
    <property type="entry name" value="Glycogen Phosphorylase B"/>
    <property type="match status" value="2"/>
</dbReference>